<accession>A0A397V8V3</accession>
<feature type="region of interest" description="Disordered" evidence="1">
    <location>
        <begin position="241"/>
        <end position="272"/>
    </location>
</feature>
<proteinExistence type="predicted"/>
<evidence type="ECO:0000313" key="3">
    <source>
        <dbReference type="EMBL" id="RIB18492.1"/>
    </source>
</evidence>
<dbReference type="Proteomes" id="UP000266673">
    <property type="component" value="Unassembled WGS sequence"/>
</dbReference>
<gene>
    <name evidence="3" type="ORF">C2G38_1345608</name>
</gene>
<name>A0A397V8V3_9GLOM</name>
<dbReference type="EMBL" id="QKWP01000536">
    <property type="protein sequence ID" value="RIB18492.1"/>
    <property type="molecule type" value="Genomic_DNA"/>
</dbReference>
<sequence>MLSFINVVRPFSGLHFLLKFQRFQLSSEVSLFTRSTAFRERFRLSLGVSPFDRGFVFRPLHNTVSPNNYTRTLIYVGPDTRNINLYKKIALFFCLVGWISAPFMFLYGKAPLAGYLAAFAPIPSILFINYMTDTYVSRLFMYLPSSLRYNPKRRKVFNPYILHASGDPIITIEMYDWLTRRVEIDVKLSELRDPSKKKSLVTWVRDTSDKSSKSKFYVAKSLMNQDPFSKGLVEWIEKKSTKISSTKASKTSGRPKGHTGLQTNNQKKKSIN</sequence>
<keyword evidence="2" id="KW-0812">Transmembrane</keyword>
<organism evidence="3 4">
    <name type="scientific">Gigaspora rosea</name>
    <dbReference type="NCBI Taxonomy" id="44941"/>
    <lineage>
        <taxon>Eukaryota</taxon>
        <taxon>Fungi</taxon>
        <taxon>Fungi incertae sedis</taxon>
        <taxon>Mucoromycota</taxon>
        <taxon>Glomeromycotina</taxon>
        <taxon>Glomeromycetes</taxon>
        <taxon>Diversisporales</taxon>
        <taxon>Gigasporaceae</taxon>
        <taxon>Gigaspora</taxon>
    </lineage>
</organism>
<feature type="transmembrane region" description="Helical" evidence="2">
    <location>
        <begin position="89"/>
        <end position="107"/>
    </location>
</feature>
<keyword evidence="2" id="KW-1133">Transmembrane helix</keyword>
<comment type="caution">
    <text evidence="3">The sequence shown here is derived from an EMBL/GenBank/DDBJ whole genome shotgun (WGS) entry which is preliminary data.</text>
</comment>
<dbReference type="AlphaFoldDB" id="A0A397V8V3"/>
<evidence type="ECO:0000256" key="2">
    <source>
        <dbReference type="SAM" id="Phobius"/>
    </source>
</evidence>
<keyword evidence="4" id="KW-1185">Reference proteome</keyword>
<evidence type="ECO:0000313" key="4">
    <source>
        <dbReference type="Proteomes" id="UP000266673"/>
    </source>
</evidence>
<keyword evidence="2" id="KW-0472">Membrane</keyword>
<evidence type="ECO:0000256" key="1">
    <source>
        <dbReference type="SAM" id="MobiDB-lite"/>
    </source>
</evidence>
<reference evidence="3 4" key="1">
    <citation type="submission" date="2018-06" db="EMBL/GenBank/DDBJ databases">
        <title>Comparative genomics reveals the genomic features of Rhizophagus irregularis, R. cerebriforme, R. diaphanum and Gigaspora rosea, and their symbiotic lifestyle signature.</title>
        <authorList>
            <person name="Morin E."/>
            <person name="San Clemente H."/>
            <person name="Chen E.C.H."/>
            <person name="De La Providencia I."/>
            <person name="Hainaut M."/>
            <person name="Kuo A."/>
            <person name="Kohler A."/>
            <person name="Murat C."/>
            <person name="Tang N."/>
            <person name="Roy S."/>
            <person name="Loubradou J."/>
            <person name="Henrissat B."/>
            <person name="Grigoriev I.V."/>
            <person name="Corradi N."/>
            <person name="Roux C."/>
            <person name="Martin F.M."/>
        </authorList>
    </citation>
    <scope>NUCLEOTIDE SEQUENCE [LARGE SCALE GENOMIC DNA]</scope>
    <source>
        <strain evidence="3 4">DAOM 194757</strain>
    </source>
</reference>
<dbReference type="OrthoDB" id="2386090at2759"/>
<protein>
    <submittedName>
        <fullName evidence="3">Uncharacterized protein</fullName>
    </submittedName>
</protein>
<feature type="compositionally biased region" description="Low complexity" evidence="1">
    <location>
        <begin position="242"/>
        <end position="252"/>
    </location>
</feature>
<feature type="transmembrane region" description="Helical" evidence="2">
    <location>
        <begin position="113"/>
        <end position="132"/>
    </location>
</feature>